<dbReference type="EMBL" id="BDGG01000013">
    <property type="protein sequence ID" value="GAV06211.1"/>
    <property type="molecule type" value="Genomic_DNA"/>
</dbReference>
<evidence type="ECO:0000313" key="1">
    <source>
        <dbReference type="EMBL" id="GAV06211.1"/>
    </source>
</evidence>
<keyword evidence="2" id="KW-1185">Reference proteome</keyword>
<proteinExistence type="predicted"/>
<gene>
    <name evidence="1" type="primary">RvY_16235</name>
    <name evidence="1" type="synonym">RvY_16235.1</name>
    <name evidence="1" type="ORF">RvY_16235-1</name>
</gene>
<sequence>MRIFYGRLFSKSQVRLRLAATLYISFCNPLFLTPFQQHIMSGKEVKYERVEKAHVDGDGNVVSVDVREDQGGEDPGMNFKDKRQADLVPDERVLGMTQGTTTGGVGSDLTTGVTTTRTTTVTNAESVDPTLTRHIH</sequence>
<comment type="caution">
    <text evidence="1">The sequence shown here is derived from an EMBL/GenBank/DDBJ whole genome shotgun (WGS) entry which is preliminary data.</text>
</comment>
<protein>
    <submittedName>
        <fullName evidence="1">Uncharacterized protein</fullName>
    </submittedName>
</protein>
<reference evidence="1 2" key="1">
    <citation type="journal article" date="2016" name="Nat. Commun.">
        <title>Extremotolerant tardigrade genome and improved radiotolerance of human cultured cells by tardigrade-unique protein.</title>
        <authorList>
            <person name="Hashimoto T."/>
            <person name="Horikawa D.D."/>
            <person name="Saito Y."/>
            <person name="Kuwahara H."/>
            <person name="Kozuka-Hata H."/>
            <person name="Shin-I T."/>
            <person name="Minakuchi Y."/>
            <person name="Ohishi K."/>
            <person name="Motoyama A."/>
            <person name="Aizu T."/>
            <person name="Enomoto A."/>
            <person name="Kondo K."/>
            <person name="Tanaka S."/>
            <person name="Hara Y."/>
            <person name="Koshikawa S."/>
            <person name="Sagara H."/>
            <person name="Miura T."/>
            <person name="Yokobori S."/>
            <person name="Miyagawa K."/>
            <person name="Suzuki Y."/>
            <person name="Kubo T."/>
            <person name="Oyama M."/>
            <person name="Kohara Y."/>
            <person name="Fujiyama A."/>
            <person name="Arakawa K."/>
            <person name="Katayama T."/>
            <person name="Toyoda A."/>
            <person name="Kunieda T."/>
        </authorList>
    </citation>
    <scope>NUCLEOTIDE SEQUENCE [LARGE SCALE GENOMIC DNA]</scope>
    <source>
        <strain evidence="1 2">YOKOZUNA-1</strain>
    </source>
</reference>
<dbReference type="AlphaFoldDB" id="A0A1D1VYP2"/>
<organism evidence="1 2">
    <name type="scientific">Ramazzottius varieornatus</name>
    <name type="common">Water bear</name>
    <name type="synonym">Tardigrade</name>
    <dbReference type="NCBI Taxonomy" id="947166"/>
    <lineage>
        <taxon>Eukaryota</taxon>
        <taxon>Metazoa</taxon>
        <taxon>Ecdysozoa</taxon>
        <taxon>Tardigrada</taxon>
        <taxon>Eutardigrada</taxon>
        <taxon>Parachela</taxon>
        <taxon>Hypsibioidea</taxon>
        <taxon>Ramazzottiidae</taxon>
        <taxon>Ramazzottius</taxon>
    </lineage>
</organism>
<name>A0A1D1VYP2_RAMVA</name>
<evidence type="ECO:0000313" key="2">
    <source>
        <dbReference type="Proteomes" id="UP000186922"/>
    </source>
</evidence>
<accession>A0A1D1VYP2</accession>
<dbReference type="Proteomes" id="UP000186922">
    <property type="component" value="Unassembled WGS sequence"/>
</dbReference>